<dbReference type="InterPro" id="IPR001264">
    <property type="entry name" value="Glyco_trans_51"/>
</dbReference>
<dbReference type="UniPathway" id="UPA00219"/>
<gene>
    <name evidence="20" type="ORF">CRV04_08995</name>
</gene>
<evidence type="ECO:0000256" key="7">
    <source>
        <dbReference type="ARBA" id="ARBA00022670"/>
    </source>
</evidence>
<keyword evidence="7" id="KW-0645">Protease</keyword>
<dbReference type="Proteomes" id="UP000290657">
    <property type="component" value="Unassembled WGS sequence"/>
</dbReference>
<evidence type="ECO:0000256" key="3">
    <source>
        <dbReference type="ARBA" id="ARBA00007090"/>
    </source>
</evidence>
<evidence type="ECO:0000256" key="12">
    <source>
        <dbReference type="ARBA" id="ARBA00022984"/>
    </source>
</evidence>
<dbReference type="InterPro" id="IPR023346">
    <property type="entry name" value="Lysozyme-like_dom_sf"/>
</dbReference>
<proteinExistence type="inferred from homology"/>
<dbReference type="FunFam" id="1.10.3810.10:FF:000001">
    <property type="entry name" value="Penicillin-binding protein 1A"/>
    <property type="match status" value="1"/>
</dbReference>
<comment type="caution">
    <text evidence="20">The sequence shown here is derived from an EMBL/GenBank/DDBJ whole genome shotgun (WGS) entry which is preliminary data.</text>
</comment>
<evidence type="ECO:0000313" key="21">
    <source>
        <dbReference type="Proteomes" id="UP000290657"/>
    </source>
</evidence>
<dbReference type="RefSeq" id="WP_128996519.1">
    <property type="nucleotide sequence ID" value="NZ_PDKN01000006.1"/>
</dbReference>
<evidence type="ECO:0000256" key="8">
    <source>
        <dbReference type="ARBA" id="ARBA00022676"/>
    </source>
</evidence>
<dbReference type="GO" id="GO:0005886">
    <property type="term" value="C:plasma membrane"/>
    <property type="evidence" value="ECO:0007669"/>
    <property type="project" value="UniProtKB-SubCell"/>
</dbReference>
<keyword evidence="13" id="KW-0472">Membrane</keyword>
<dbReference type="GO" id="GO:0008360">
    <property type="term" value="P:regulation of cell shape"/>
    <property type="evidence" value="ECO:0007669"/>
    <property type="project" value="UniProtKB-KW"/>
</dbReference>
<dbReference type="AlphaFoldDB" id="A0A4Q0XPL7"/>
<keyword evidence="11" id="KW-0133">Cell shape</keyword>
<evidence type="ECO:0000256" key="17">
    <source>
        <dbReference type="ARBA" id="ARBA00049902"/>
    </source>
</evidence>
<dbReference type="PANTHER" id="PTHR32282">
    <property type="entry name" value="BINDING PROTEIN TRANSPEPTIDASE, PUTATIVE-RELATED"/>
    <property type="match status" value="1"/>
</dbReference>
<keyword evidence="21" id="KW-1185">Reference proteome</keyword>
<dbReference type="PANTHER" id="PTHR32282:SF11">
    <property type="entry name" value="PENICILLIN-BINDING PROTEIN 1B"/>
    <property type="match status" value="1"/>
</dbReference>
<evidence type="ECO:0000256" key="2">
    <source>
        <dbReference type="ARBA" id="ARBA00004752"/>
    </source>
</evidence>
<comment type="catalytic activity">
    <reaction evidence="16">
        <text>Preferential cleavage: (Ac)2-L-Lys-D-Ala-|-D-Ala. Also transpeptidation of peptidyl-alanyl moieties that are N-acyl substituents of D-alanine.</text>
        <dbReference type="EC" id="3.4.16.4"/>
    </reaction>
</comment>
<keyword evidence="14" id="KW-0511">Multifunctional enzyme</keyword>
<dbReference type="InterPro" id="IPR036950">
    <property type="entry name" value="PBP_transglycosylase"/>
</dbReference>
<evidence type="ECO:0000256" key="13">
    <source>
        <dbReference type="ARBA" id="ARBA00023136"/>
    </source>
</evidence>
<dbReference type="OrthoDB" id="9766909at2"/>
<feature type="domain" description="Glycosyl transferase family 51" evidence="19">
    <location>
        <begin position="49"/>
        <end position="224"/>
    </location>
</feature>
<keyword evidence="9" id="KW-0808">Transferase</keyword>
<keyword evidence="10" id="KW-0378">Hydrolase</keyword>
<dbReference type="NCBIfam" id="TIGR02074">
    <property type="entry name" value="PBP_1a_fam"/>
    <property type="match status" value="1"/>
</dbReference>
<dbReference type="GO" id="GO:0008955">
    <property type="term" value="F:peptidoglycan glycosyltransferase activity"/>
    <property type="evidence" value="ECO:0007669"/>
    <property type="project" value="UniProtKB-EC"/>
</dbReference>
<comment type="similarity">
    <text evidence="4">In the N-terminal section; belongs to the glycosyltransferase 51 family.</text>
</comment>
<evidence type="ECO:0000313" key="20">
    <source>
        <dbReference type="EMBL" id="RXJ56177.1"/>
    </source>
</evidence>
<dbReference type="InterPro" id="IPR050396">
    <property type="entry name" value="Glycosyltr_51/Transpeptidase"/>
</dbReference>
<dbReference type="SUPFAM" id="SSF56601">
    <property type="entry name" value="beta-lactamase/transpeptidase-like"/>
    <property type="match status" value="1"/>
</dbReference>
<comment type="subcellular location">
    <subcellularLocation>
        <location evidence="1">Cell membrane</location>
    </subcellularLocation>
</comment>
<comment type="similarity">
    <text evidence="3">In the C-terminal section; belongs to the transpeptidase family.</text>
</comment>
<dbReference type="Pfam" id="PF00905">
    <property type="entry name" value="Transpeptidase"/>
    <property type="match status" value="1"/>
</dbReference>
<dbReference type="InterPro" id="IPR001460">
    <property type="entry name" value="PCN-bd_Tpept"/>
</dbReference>
<dbReference type="EMBL" id="PDKN01000006">
    <property type="protein sequence ID" value="RXJ56177.1"/>
    <property type="molecule type" value="Genomic_DNA"/>
</dbReference>
<sequence>MKYIIGFFTVIGLALLAFLLYLYSEIRFEINQIVDYNPKLTTQFFDKDGQLVANIFQKEHRIYVKYEDIPPKVIEALIAIEDTQFFEHNGVNTDAILRAIIKDIKARKLVEGASTLTQQLIKNMLLTREKKFTRKLKEVLLALRLETILSKEEILERYLNQVYFGHGYYGIRTASLGYFKKELFELNLKEIAILVGLPRAPSFYSPTKNLKFALVRANQVVNRLKTLGWINDREHMEAISYVPAVYDETLTLNKAPYVIDYALNVLSNDIPDVKYGGYKINLTIDLKAQEIARKSLQYGYDNIKKREEYFKKTEALPEEEYVDHTATLNGGLITIENKTGKILTLLGGVNYKESNFNRVIQSKRQPGSAIKPFLYQTALNLGYSPATNLIDISRTYSYTKDDEEKKWQPKNYEENYKGLITLREALLHSRNLATINLVNDIGIDIAHKNLRAFGFEDVPMDLSITLGSLSISPFELSRAYTMFSNNGIQVQPYIVSSIVNKNNQTIVFQPQENYIQPPEQAYLITSILHDTVQRGTGKLAKVKGLDIAGKTGTTNSNVDAWFCGYTPTLQTVIWYGNDDNKPMRKSETGGRSAGTVFGHFYRQYLQIHPEIKRNFEIPEGVHKSVINGKTEYFTDTSKLPELKIEKDLGSTREF</sequence>
<dbReference type="Pfam" id="PF00912">
    <property type="entry name" value="Transgly"/>
    <property type="match status" value="1"/>
</dbReference>
<evidence type="ECO:0000256" key="15">
    <source>
        <dbReference type="ARBA" id="ARBA00023316"/>
    </source>
</evidence>
<evidence type="ECO:0000256" key="1">
    <source>
        <dbReference type="ARBA" id="ARBA00004236"/>
    </source>
</evidence>
<evidence type="ECO:0000259" key="18">
    <source>
        <dbReference type="Pfam" id="PF00905"/>
    </source>
</evidence>
<comment type="catalytic activity">
    <reaction evidence="17">
        <text>[GlcNAc-(1-&gt;4)-Mur2Ac(oyl-L-Ala-gamma-D-Glu-L-Lys-D-Ala-D-Ala)](n)-di-trans,octa-cis-undecaprenyl diphosphate + beta-D-GlcNAc-(1-&gt;4)-Mur2Ac(oyl-L-Ala-gamma-D-Glu-L-Lys-D-Ala-D-Ala)-di-trans,octa-cis-undecaprenyl diphosphate = [GlcNAc-(1-&gt;4)-Mur2Ac(oyl-L-Ala-gamma-D-Glu-L-Lys-D-Ala-D-Ala)](n+1)-di-trans,octa-cis-undecaprenyl diphosphate + di-trans,octa-cis-undecaprenyl diphosphate + H(+)</text>
        <dbReference type="Rhea" id="RHEA:23708"/>
        <dbReference type="Rhea" id="RHEA-COMP:9602"/>
        <dbReference type="Rhea" id="RHEA-COMP:9603"/>
        <dbReference type="ChEBI" id="CHEBI:15378"/>
        <dbReference type="ChEBI" id="CHEBI:58405"/>
        <dbReference type="ChEBI" id="CHEBI:60033"/>
        <dbReference type="ChEBI" id="CHEBI:78435"/>
        <dbReference type="EC" id="2.4.99.28"/>
    </reaction>
</comment>
<evidence type="ECO:0000256" key="9">
    <source>
        <dbReference type="ARBA" id="ARBA00022679"/>
    </source>
</evidence>
<dbReference type="GO" id="GO:0071555">
    <property type="term" value="P:cell wall organization"/>
    <property type="evidence" value="ECO:0007669"/>
    <property type="project" value="UniProtKB-KW"/>
</dbReference>
<dbReference type="Gene3D" id="1.10.3810.10">
    <property type="entry name" value="Biosynthetic peptidoglycan transglycosylase-like"/>
    <property type="match status" value="1"/>
</dbReference>
<evidence type="ECO:0000256" key="10">
    <source>
        <dbReference type="ARBA" id="ARBA00022801"/>
    </source>
</evidence>
<evidence type="ECO:0000256" key="5">
    <source>
        <dbReference type="ARBA" id="ARBA00022475"/>
    </source>
</evidence>
<dbReference type="GO" id="GO:0006508">
    <property type="term" value="P:proteolysis"/>
    <property type="evidence" value="ECO:0007669"/>
    <property type="project" value="UniProtKB-KW"/>
</dbReference>
<dbReference type="Gene3D" id="3.40.710.10">
    <property type="entry name" value="DD-peptidase/beta-lactamase superfamily"/>
    <property type="match status" value="1"/>
</dbReference>
<organism evidence="20 21">
    <name type="scientific">Candidatus Marinarcus aquaticus</name>
    <dbReference type="NCBI Taxonomy" id="2044504"/>
    <lineage>
        <taxon>Bacteria</taxon>
        <taxon>Pseudomonadati</taxon>
        <taxon>Campylobacterota</taxon>
        <taxon>Epsilonproteobacteria</taxon>
        <taxon>Campylobacterales</taxon>
        <taxon>Arcobacteraceae</taxon>
        <taxon>Candidatus Marinarcus</taxon>
    </lineage>
</organism>
<evidence type="ECO:0000256" key="11">
    <source>
        <dbReference type="ARBA" id="ARBA00022960"/>
    </source>
</evidence>
<dbReference type="InterPro" id="IPR012338">
    <property type="entry name" value="Beta-lactam/transpept-like"/>
</dbReference>
<keyword evidence="5" id="KW-1003">Cell membrane</keyword>
<comment type="pathway">
    <text evidence="2">Cell wall biogenesis; peptidoglycan biosynthesis.</text>
</comment>
<evidence type="ECO:0000256" key="14">
    <source>
        <dbReference type="ARBA" id="ARBA00023268"/>
    </source>
</evidence>
<evidence type="ECO:0000256" key="4">
    <source>
        <dbReference type="ARBA" id="ARBA00007739"/>
    </source>
</evidence>
<name>A0A4Q0XPL7_9BACT</name>
<accession>A0A4Q0XPL7</accession>
<dbReference type="SUPFAM" id="SSF53955">
    <property type="entry name" value="Lysozyme-like"/>
    <property type="match status" value="1"/>
</dbReference>
<reference evidence="20 21" key="1">
    <citation type="submission" date="2017-10" db="EMBL/GenBank/DDBJ databases">
        <title>Genomics of the genus Arcobacter.</title>
        <authorList>
            <person name="Perez-Cataluna A."/>
            <person name="Figueras M.J."/>
        </authorList>
    </citation>
    <scope>NUCLEOTIDE SEQUENCE [LARGE SCALE GENOMIC DNA]</scope>
    <source>
        <strain evidence="20 21">CECT 8987</strain>
    </source>
</reference>
<dbReference type="GO" id="GO:0009252">
    <property type="term" value="P:peptidoglycan biosynthetic process"/>
    <property type="evidence" value="ECO:0007669"/>
    <property type="project" value="UniProtKB-UniPathway"/>
</dbReference>
<protein>
    <submittedName>
        <fullName evidence="20">Penicillin-binding protein</fullName>
    </submittedName>
</protein>
<dbReference type="GO" id="GO:0030288">
    <property type="term" value="C:outer membrane-bounded periplasmic space"/>
    <property type="evidence" value="ECO:0007669"/>
    <property type="project" value="TreeGrafter"/>
</dbReference>
<evidence type="ECO:0000259" key="19">
    <source>
        <dbReference type="Pfam" id="PF00912"/>
    </source>
</evidence>
<keyword evidence="6" id="KW-0121">Carboxypeptidase</keyword>
<feature type="domain" description="Penicillin-binding protein transpeptidase" evidence="18">
    <location>
        <begin position="333"/>
        <end position="598"/>
    </location>
</feature>
<keyword evidence="8" id="KW-0328">Glycosyltransferase</keyword>
<keyword evidence="15" id="KW-0961">Cell wall biogenesis/degradation</keyword>
<dbReference type="GO" id="GO:0009002">
    <property type="term" value="F:serine-type D-Ala-D-Ala carboxypeptidase activity"/>
    <property type="evidence" value="ECO:0007669"/>
    <property type="project" value="UniProtKB-EC"/>
</dbReference>
<dbReference type="GO" id="GO:0008658">
    <property type="term" value="F:penicillin binding"/>
    <property type="evidence" value="ECO:0007669"/>
    <property type="project" value="InterPro"/>
</dbReference>
<keyword evidence="12" id="KW-0573">Peptidoglycan synthesis</keyword>
<evidence type="ECO:0000256" key="16">
    <source>
        <dbReference type="ARBA" id="ARBA00034000"/>
    </source>
</evidence>
<evidence type="ECO:0000256" key="6">
    <source>
        <dbReference type="ARBA" id="ARBA00022645"/>
    </source>
</evidence>